<dbReference type="InterPro" id="IPR013762">
    <property type="entry name" value="Integrase-like_cat_sf"/>
</dbReference>
<dbReference type="Proteomes" id="UP001597101">
    <property type="component" value="Unassembled WGS sequence"/>
</dbReference>
<dbReference type="Pfam" id="PF14659">
    <property type="entry name" value="Phage_int_SAM_3"/>
    <property type="match status" value="1"/>
</dbReference>
<dbReference type="InterPro" id="IPR044068">
    <property type="entry name" value="CB"/>
</dbReference>
<comment type="similarity">
    <text evidence="1">Belongs to the 'phage' integrase family.</text>
</comment>
<dbReference type="PROSITE" id="PS51898">
    <property type="entry name" value="TYR_RECOMBINASE"/>
    <property type="match status" value="1"/>
</dbReference>
<comment type="caution">
    <text evidence="8">The sequence shown here is derived from an EMBL/GenBank/DDBJ whole genome shotgun (WGS) entry which is preliminary data.</text>
</comment>
<evidence type="ECO:0000256" key="2">
    <source>
        <dbReference type="ARBA" id="ARBA00022908"/>
    </source>
</evidence>
<evidence type="ECO:0000313" key="8">
    <source>
        <dbReference type="EMBL" id="MFD0914999.1"/>
    </source>
</evidence>
<dbReference type="Pfam" id="PF13356">
    <property type="entry name" value="Arm-DNA-bind_3"/>
    <property type="match status" value="1"/>
</dbReference>
<dbReference type="PANTHER" id="PTHR30629:SF2">
    <property type="entry name" value="PROPHAGE INTEGRASE INTS-RELATED"/>
    <property type="match status" value="1"/>
</dbReference>
<dbReference type="InterPro" id="IPR010998">
    <property type="entry name" value="Integrase_recombinase_N"/>
</dbReference>
<dbReference type="InterPro" id="IPR050808">
    <property type="entry name" value="Phage_Integrase"/>
</dbReference>
<dbReference type="InterPro" id="IPR038488">
    <property type="entry name" value="Integrase_DNA-bd_sf"/>
</dbReference>
<keyword evidence="4" id="KW-0233">DNA recombination</keyword>
<dbReference type="Gene3D" id="1.10.150.130">
    <property type="match status" value="1"/>
</dbReference>
<accession>A0ABW3FDY9</accession>
<dbReference type="InterPro" id="IPR011010">
    <property type="entry name" value="DNA_brk_join_enz"/>
</dbReference>
<organism evidence="8 9">
    <name type="scientific">Pseudahrensia aquimaris</name>
    <dbReference type="NCBI Taxonomy" id="744461"/>
    <lineage>
        <taxon>Bacteria</taxon>
        <taxon>Pseudomonadati</taxon>
        <taxon>Pseudomonadota</taxon>
        <taxon>Alphaproteobacteria</taxon>
        <taxon>Hyphomicrobiales</taxon>
        <taxon>Ahrensiaceae</taxon>
        <taxon>Pseudahrensia</taxon>
    </lineage>
</organism>
<gene>
    <name evidence="8" type="ORF">ACFQ14_01105</name>
</gene>
<dbReference type="Gene3D" id="3.30.160.390">
    <property type="entry name" value="Integrase, DNA-binding domain"/>
    <property type="match status" value="1"/>
</dbReference>
<evidence type="ECO:0000259" key="6">
    <source>
        <dbReference type="PROSITE" id="PS51898"/>
    </source>
</evidence>
<evidence type="ECO:0000256" key="5">
    <source>
        <dbReference type="PROSITE-ProRule" id="PRU01248"/>
    </source>
</evidence>
<dbReference type="InterPro" id="IPR004107">
    <property type="entry name" value="Integrase_SAM-like_N"/>
</dbReference>
<dbReference type="PANTHER" id="PTHR30629">
    <property type="entry name" value="PROPHAGE INTEGRASE"/>
    <property type="match status" value="1"/>
</dbReference>
<keyword evidence="3 5" id="KW-0238">DNA-binding</keyword>
<dbReference type="Gene3D" id="1.10.443.10">
    <property type="entry name" value="Intergrase catalytic core"/>
    <property type="match status" value="1"/>
</dbReference>
<feature type="domain" description="Core-binding (CB)" evidence="7">
    <location>
        <begin position="120"/>
        <end position="200"/>
    </location>
</feature>
<dbReference type="InterPro" id="IPR002104">
    <property type="entry name" value="Integrase_catalytic"/>
</dbReference>
<evidence type="ECO:0000256" key="1">
    <source>
        <dbReference type="ARBA" id="ARBA00008857"/>
    </source>
</evidence>
<dbReference type="PROSITE" id="PS51900">
    <property type="entry name" value="CB"/>
    <property type="match status" value="1"/>
</dbReference>
<reference evidence="9" key="1">
    <citation type="journal article" date="2019" name="Int. J. Syst. Evol. Microbiol.">
        <title>The Global Catalogue of Microorganisms (GCM) 10K type strain sequencing project: providing services to taxonomists for standard genome sequencing and annotation.</title>
        <authorList>
            <consortium name="The Broad Institute Genomics Platform"/>
            <consortium name="The Broad Institute Genome Sequencing Center for Infectious Disease"/>
            <person name="Wu L."/>
            <person name="Ma J."/>
        </authorList>
    </citation>
    <scope>NUCLEOTIDE SEQUENCE [LARGE SCALE GENOMIC DNA]</scope>
    <source>
        <strain evidence="9">CCUG 60023</strain>
    </source>
</reference>
<evidence type="ECO:0000313" key="9">
    <source>
        <dbReference type="Proteomes" id="UP001597101"/>
    </source>
</evidence>
<dbReference type="InterPro" id="IPR025166">
    <property type="entry name" value="Integrase_DNA_bind_dom"/>
</dbReference>
<evidence type="ECO:0000259" key="7">
    <source>
        <dbReference type="PROSITE" id="PS51900"/>
    </source>
</evidence>
<evidence type="ECO:0000256" key="4">
    <source>
        <dbReference type="ARBA" id="ARBA00023172"/>
    </source>
</evidence>
<dbReference type="CDD" id="cd00796">
    <property type="entry name" value="INT_Rci_Hp1_C"/>
    <property type="match status" value="1"/>
</dbReference>
<dbReference type="SUPFAM" id="SSF56349">
    <property type="entry name" value="DNA breaking-rejoining enzymes"/>
    <property type="match status" value="1"/>
</dbReference>
<dbReference type="Pfam" id="PF00589">
    <property type="entry name" value="Phage_integrase"/>
    <property type="match status" value="1"/>
</dbReference>
<keyword evidence="9" id="KW-1185">Reference proteome</keyword>
<feature type="domain" description="Tyr recombinase" evidence="6">
    <location>
        <begin position="222"/>
        <end position="398"/>
    </location>
</feature>
<sequence length="411" mass="45871">MNALLFDYYLIARKGINMTKPNSGVSITKAIVKAANPKTKDFFLWDSMLKGFGLKVTPSGRKTFVIQYRIGSVGATKRLSLGPVSEFTVGEARLLAAKKLQQARDGEDPAASRKAAKAALTVAEVLEDFFSSHVDTRLKDRSQKEYRSLRRLHIEPALGKMKVCNVDRATVSRFHTGLKEKAVTANRCLAVLSKFFNWCEELDIIPLGSNPCRHVKKFKEKPCERFLNSVELNRLMNTFDLSHDELPVHGPSLLALKLLLLIGARKDEIRTLKWSYVDLEEGVLNLPDSKTGKKSICLNEAAIALLKRIMPVGDNPFVFVGGKPGTCVNDLERPWQKVRKVANLEDVRIHDLRHTWASLAINNGERLEDVSKALGHSQLQTTQRYAHLQYSTVQEVANRVGALIEGTLGAN</sequence>
<name>A0ABW3FDY9_9HYPH</name>
<protein>
    <submittedName>
        <fullName evidence="8">Tyrosine-type recombinase/integrase</fullName>
    </submittedName>
</protein>
<proteinExistence type="inferred from homology"/>
<dbReference type="RefSeq" id="WP_377210850.1">
    <property type="nucleotide sequence ID" value="NZ_JBHTJV010000002.1"/>
</dbReference>
<dbReference type="EMBL" id="JBHTJV010000002">
    <property type="protein sequence ID" value="MFD0914999.1"/>
    <property type="molecule type" value="Genomic_DNA"/>
</dbReference>
<keyword evidence="2" id="KW-0229">DNA integration</keyword>
<evidence type="ECO:0000256" key="3">
    <source>
        <dbReference type="ARBA" id="ARBA00023125"/>
    </source>
</evidence>